<dbReference type="InParanoid" id="A0A0H2RI49"/>
<dbReference type="Proteomes" id="UP000053477">
    <property type="component" value="Unassembled WGS sequence"/>
</dbReference>
<gene>
    <name evidence="1" type="ORF">SCHPADRAFT_752215</name>
</gene>
<dbReference type="InterPro" id="IPR036047">
    <property type="entry name" value="F-box-like_dom_sf"/>
</dbReference>
<accession>A0A0H2RI49</accession>
<protein>
    <recommendedName>
        <fullName evidence="3">F-box domain-containing protein</fullName>
    </recommendedName>
</protein>
<sequence>MKKHHTAMALRRVRKFTTAFRDQNDIEEVLKKRARMIGVHVNRQEPKSKEVCAPGHREPKLHINDSQFAQSLFDLPYDVLYLIFKRYQLVPLVEWRALMCTCRFWRSILSQPFLCRVGILLTHGPGLLFTRTSIEFRRIETYRALSLWRSSRFFAKNGILNFRLSRNDRIREIQMLCMATFFTSLPPDVCIFREAHIFLTQREQGADLSYLSDIVTYFQEVSPECSRFKSWKFEGALRCLVFRSKCQCM</sequence>
<reference evidence="1 2" key="1">
    <citation type="submission" date="2015-04" db="EMBL/GenBank/DDBJ databases">
        <title>Complete genome sequence of Schizopora paradoxa KUC8140, a cosmopolitan wood degrader in East Asia.</title>
        <authorList>
            <consortium name="DOE Joint Genome Institute"/>
            <person name="Min B."/>
            <person name="Park H."/>
            <person name="Jang Y."/>
            <person name="Kim J.-J."/>
            <person name="Kim K.H."/>
            <person name="Pangilinan J."/>
            <person name="Lipzen A."/>
            <person name="Riley R."/>
            <person name="Grigoriev I.V."/>
            <person name="Spatafora J.W."/>
            <person name="Choi I.-G."/>
        </authorList>
    </citation>
    <scope>NUCLEOTIDE SEQUENCE [LARGE SCALE GENOMIC DNA]</scope>
    <source>
        <strain evidence="1 2">KUC8140</strain>
    </source>
</reference>
<dbReference type="EMBL" id="KQ086518">
    <property type="protein sequence ID" value="KLO04506.1"/>
    <property type="molecule type" value="Genomic_DNA"/>
</dbReference>
<evidence type="ECO:0000313" key="2">
    <source>
        <dbReference type="Proteomes" id="UP000053477"/>
    </source>
</evidence>
<name>A0A0H2RI49_9AGAM</name>
<evidence type="ECO:0008006" key="3">
    <source>
        <dbReference type="Google" id="ProtNLM"/>
    </source>
</evidence>
<evidence type="ECO:0000313" key="1">
    <source>
        <dbReference type="EMBL" id="KLO04506.1"/>
    </source>
</evidence>
<dbReference type="SUPFAM" id="SSF81383">
    <property type="entry name" value="F-box domain"/>
    <property type="match status" value="1"/>
</dbReference>
<proteinExistence type="predicted"/>
<keyword evidence="2" id="KW-1185">Reference proteome</keyword>
<organism evidence="1 2">
    <name type="scientific">Schizopora paradoxa</name>
    <dbReference type="NCBI Taxonomy" id="27342"/>
    <lineage>
        <taxon>Eukaryota</taxon>
        <taxon>Fungi</taxon>
        <taxon>Dikarya</taxon>
        <taxon>Basidiomycota</taxon>
        <taxon>Agaricomycotina</taxon>
        <taxon>Agaricomycetes</taxon>
        <taxon>Hymenochaetales</taxon>
        <taxon>Schizoporaceae</taxon>
        <taxon>Schizopora</taxon>
    </lineage>
</organism>
<dbReference type="CDD" id="cd09917">
    <property type="entry name" value="F-box_SF"/>
    <property type="match status" value="1"/>
</dbReference>
<dbReference type="AlphaFoldDB" id="A0A0H2RI49"/>